<dbReference type="Proteomes" id="UP001433508">
    <property type="component" value="Unassembled WGS sequence"/>
</dbReference>
<reference evidence="2" key="1">
    <citation type="journal article" date="2024" name="Front. Bioeng. Biotechnol.">
        <title>Genome-scale model development and genomic sequencing of the oleaginous clade Lipomyces.</title>
        <authorList>
            <person name="Czajka J.J."/>
            <person name="Han Y."/>
            <person name="Kim J."/>
            <person name="Mondo S.J."/>
            <person name="Hofstad B.A."/>
            <person name="Robles A."/>
            <person name="Haridas S."/>
            <person name="Riley R."/>
            <person name="LaButti K."/>
            <person name="Pangilinan J."/>
            <person name="Andreopoulos W."/>
            <person name="Lipzen A."/>
            <person name="Yan J."/>
            <person name="Wang M."/>
            <person name="Ng V."/>
            <person name="Grigoriev I.V."/>
            <person name="Spatafora J.W."/>
            <person name="Magnuson J.K."/>
            <person name="Baker S.E."/>
            <person name="Pomraning K.R."/>
        </authorList>
    </citation>
    <scope>NUCLEOTIDE SEQUENCE [LARGE SCALE GENOMIC DNA]</scope>
    <source>
        <strain evidence="2">CBS 7786</strain>
    </source>
</reference>
<accession>A0ACC3T295</accession>
<dbReference type="EMBL" id="MU971373">
    <property type="protein sequence ID" value="KAK9237172.1"/>
    <property type="molecule type" value="Genomic_DNA"/>
</dbReference>
<comment type="caution">
    <text evidence="1">The sequence shown here is derived from an EMBL/GenBank/DDBJ whole genome shotgun (WGS) entry which is preliminary data.</text>
</comment>
<name>A0ACC3T295_LIPKO</name>
<evidence type="ECO:0000313" key="1">
    <source>
        <dbReference type="EMBL" id="KAK9237172.1"/>
    </source>
</evidence>
<protein>
    <submittedName>
        <fullName evidence="1">Major facilitator superfamily domain-containing protein</fullName>
    </submittedName>
</protein>
<organism evidence="1 2">
    <name type="scientific">Lipomyces kononenkoae</name>
    <name type="common">Yeast</name>
    <dbReference type="NCBI Taxonomy" id="34357"/>
    <lineage>
        <taxon>Eukaryota</taxon>
        <taxon>Fungi</taxon>
        <taxon>Dikarya</taxon>
        <taxon>Ascomycota</taxon>
        <taxon>Saccharomycotina</taxon>
        <taxon>Lipomycetes</taxon>
        <taxon>Lipomycetales</taxon>
        <taxon>Lipomycetaceae</taxon>
        <taxon>Lipomyces</taxon>
    </lineage>
</organism>
<proteinExistence type="predicted"/>
<keyword evidence="2" id="KW-1185">Reference proteome</keyword>
<evidence type="ECO:0000313" key="2">
    <source>
        <dbReference type="Proteomes" id="UP001433508"/>
    </source>
</evidence>
<gene>
    <name evidence="1" type="ORF">V1525DRAFT_404825</name>
</gene>
<sequence>MALPVDSSDSLPLSVANPALSSPKEAVSEKMSPDSADSSDSSGLSETKVDVEAQKPKAPPRGPPPMPLTNLEKGLIGWESPDDPENPMNWTVRRKWRTMSFVAFSTFMLPLASTLFAPGVADVAAEFHETNTTILTFMVSIFVLGFGWGPMFFHAPLSELYGRKYVIAGSNLLFAIFNIGCAWANSVNTFLACRFLGGLLGCASLVVGGGVISDMFKREEMGGASSVYALGPLLGPVVGPIIGGFMAERVGWRWTFRLLLILGACMSVIFFAFVDETNPPALLRRKTFKKRKELGRPELISALDEFNTRSPVQIFWHGISRPLALIATSPAVMFLGLFMAISFAYLYIFLTTVAGVFTEIYHFSTGTAGLSYLGLGTGLMAGLFAVGSTNDRLVQYLTKRNNGVRLPEFRLRPLLLSCILFPVAMIWYGWAVERRAHWFAVVASMFPLGFGMVASMLPIQTYLVEVYGRYGLAASAMAAGNCLRMTAGAFFPLVAPTLFHNLGYSWGGTLLGLLALVILTSMAITFSFFGHKLRERFPPKV</sequence>